<protein>
    <submittedName>
        <fullName evidence="1">Uncharacterized protein</fullName>
    </submittedName>
</protein>
<evidence type="ECO:0000313" key="2">
    <source>
        <dbReference type="Proteomes" id="UP000003082"/>
    </source>
</evidence>
<dbReference type="STRING" id="553218.CAMRE0001_1650"/>
<dbReference type="AlphaFoldDB" id="B9CZ71"/>
<gene>
    <name evidence="1" type="ORF">CAMRE0001_1650</name>
</gene>
<proteinExistence type="predicted"/>
<keyword evidence="2" id="KW-1185">Reference proteome</keyword>
<comment type="caution">
    <text evidence="1">The sequence shown here is derived from an EMBL/GenBank/DDBJ whole genome shotgun (WGS) entry which is preliminary data.</text>
</comment>
<accession>B9CZ71</accession>
<reference evidence="1 2" key="1">
    <citation type="submission" date="2008-08" db="EMBL/GenBank/DDBJ databases">
        <authorList>
            <person name="Madupu R."/>
            <person name="Durkin A.S."/>
            <person name="Torralba M."/>
            <person name="Methe B."/>
            <person name="Sutton G.G."/>
            <person name="Strausberg R.L."/>
            <person name="Nelson K.E."/>
        </authorList>
    </citation>
    <scope>NUCLEOTIDE SEQUENCE [LARGE SCALE GENOMIC DNA]</scope>
    <source>
        <strain evidence="1 2">RM3267</strain>
    </source>
</reference>
<name>B9CZ71_CAMRE</name>
<dbReference type="EMBL" id="ACFU01000003">
    <property type="protein sequence ID" value="EEF14913.1"/>
    <property type="molecule type" value="Genomic_DNA"/>
</dbReference>
<dbReference type="Proteomes" id="UP000003082">
    <property type="component" value="Unassembled WGS sequence"/>
</dbReference>
<organism evidence="1 2">
    <name type="scientific">Campylobacter rectus RM3267</name>
    <dbReference type="NCBI Taxonomy" id="553218"/>
    <lineage>
        <taxon>Bacteria</taxon>
        <taxon>Pseudomonadati</taxon>
        <taxon>Campylobacterota</taxon>
        <taxon>Epsilonproteobacteria</taxon>
        <taxon>Campylobacterales</taxon>
        <taxon>Campylobacteraceae</taxon>
        <taxon>Campylobacter</taxon>
    </lineage>
</organism>
<evidence type="ECO:0000313" key="1">
    <source>
        <dbReference type="EMBL" id="EEF14913.1"/>
    </source>
</evidence>
<sequence length="42" mass="4801">MPCKRKRYGVRYKRERKSFGAYASRIALTKKPGADAKKQGVV</sequence>